<dbReference type="PANTHER" id="PTHR10233">
    <property type="entry name" value="TRANSLATION INITIATION FACTOR EIF-2B"/>
    <property type="match status" value="1"/>
</dbReference>
<evidence type="ECO:0000256" key="4">
    <source>
        <dbReference type="ARBA" id="ARBA00022917"/>
    </source>
</evidence>
<evidence type="ECO:0000256" key="2">
    <source>
        <dbReference type="ARBA" id="ARBA00022490"/>
    </source>
</evidence>
<evidence type="ECO:0000256" key="1">
    <source>
        <dbReference type="ARBA" id="ARBA00004514"/>
    </source>
</evidence>
<dbReference type="GO" id="GO:0005829">
    <property type="term" value="C:cytosol"/>
    <property type="evidence" value="ECO:0007669"/>
    <property type="project" value="UniProtKB-SubCell"/>
</dbReference>
<comment type="caution">
    <text evidence="6">The sequence shown here is derived from an EMBL/GenBank/DDBJ whole genome shotgun (WGS) entry which is preliminary data.</text>
</comment>
<protein>
    <submittedName>
        <fullName evidence="6">Uncharacterized protein</fullName>
    </submittedName>
</protein>
<dbReference type="OrthoDB" id="10254737at2759"/>
<proteinExistence type="predicted"/>
<comment type="subunit">
    <text evidence="5">Component of the translation initiation factor 2B (eIF2B) complex which is a heterodecamer of two sets of five different subunits: alpha, beta, gamma, delta and epsilon. Subunits alpha, beta and delta comprise a regulatory subcomplex and subunits epsilon and gamma comprise a catalytic subcomplex. Within the complex, the hexameric regulatory complex resides at the center, with the two heterodimeric catalytic subcomplexes bound on opposite sides.</text>
</comment>
<evidence type="ECO:0000313" key="6">
    <source>
        <dbReference type="EMBL" id="VEL12207.1"/>
    </source>
</evidence>
<dbReference type="EMBL" id="CAAALY010014098">
    <property type="protein sequence ID" value="VEL12207.1"/>
    <property type="molecule type" value="Genomic_DNA"/>
</dbReference>
<keyword evidence="7" id="KW-1185">Reference proteome</keyword>
<reference evidence="6" key="1">
    <citation type="submission" date="2018-11" db="EMBL/GenBank/DDBJ databases">
        <authorList>
            <consortium name="Pathogen Informatics"/>
        </authorList>
    </citation>
    <scope>NUCLEOTIDE SEQUENCE</scope>
</reference>
<evidence type="ECO:0000313" key="7">
    <source>
        <dbReference type="Proteomes" id="UP000784294"/>
    </source>
</evidence>
<evidence type="ECO:0000256" key="5">
    <source>
        <dbReference type="ARBA" id="ARBA00046432"/>
    </source>
</evidence>
<name>A0A3S4ZUD8_9PLAT</name>
<keyword evidence="3" id="KW-0396">Initiation factor</keyword>
<dbReference type="InterPro" id="IPR037171">
    <property type="entry name" value="NagB/RpiA_transferase-like"/>
</dbReference>
<organism evidence="6 7">
    <name type="scientific">Protopolystoma xenopodis</name>
    <dbReference type="NCBI Taxonomy" id="117903"/>
    <lineage>
        <taxon>Eukaryota</taxon>
        <taxon>Metazoa</taxon>
        <taxon>Spiralia</taxon>
        <taxon>Lophotrochozoa</taxon>
        <taxon>Platyhelminthes</taxon>
        <taxon>Monogenea</taxon>
        <taxon>Polyopisthocotylea</taxon>
        <taxon>Polystomatidea</taxon>
        <taxon>Polystomatidae</taxon>
        <taxon>Protopolystoma</taxon>
    </lineage>
</organism>
<sequence length="71" mass="7603">MCRQHNLANWRENPNLRLLHLTYDVLPPGLVTAVVTELGTLPTTSVPVVLRVKQAAAAAAVASNPIVTTFA</sequence>
<dbReference type="AlphaFoldDB" id="A0A3S4ZUD8"/>
<dbReference type="Proteomes" id="UP000784294">
    <property type="component" value="Unassembled WGS sequence"/>
</dbReference>
<dbReference type="Gene3D" id="3.40.50.10470">
    <property type="entry name" value="Translation initiation factor eif-2b, domain 2"/>
    <property type="match status" value="1"/>
</dbReference>
<comment type="subcellular location">
    <subcellularLocation>
        <location evidence="1">Cytoplasm</location>
        <location evidence="1">Cytosol</location>
    </subcellularLocation>
</comment>
<gene>
    <name evidence="6" type="ORF">PXEA_LOCUS5647</name>
</gene>
<dbReference type="GO" id="GO:0003743">
    <property type="term" value="F:translation initiation factor activity"/>
    <property type="evidence" value="ECO:0007669"/>
    <property type="project" value="UniProtKB-KW"/>
</dbReference>
<evidence type="ECO:0000256" key="3">
    <source>
        <dbReference type="ARBA" id="ARBA00022540"/>
    </source>
</evidence>
<keyword evidence="2" id="KW-0963">Cytoplasm</keyword>
<keyword evidence="4" id="KW-0648">Protein biosynthesis</keyword>
<accession>A0A3S4ZUD8</accession>
<dbReference type="PANTHER" id="PTHR10233:SF14">
    <property type="entry name" value="TRANSLATION INITIATION FACTOR EIF-2B SUBUNIT DELTA"/>
    <property type="match status" value="1"/>
</dbReference>
<dbReference type="InterPro" id="IPR042529">
    <property type="entry name" value="IF_2B-like_C"/>
</dbReference>
<dbReference type="SUPFAM" id="SSF100950">
    <property type="entry name" value="NagB/RpiA/CoA transferase-like"/>
    <property type="match status" value="1"/>
</dbReference>